<protein>
    <submittedName>
        <fullName evidence="3">Uncharacterized protein</fullName>
    </submittedName>
</protein>
<evidence type="ECO:0000313" key="2">
    <source>
        <dbReference type="EMBL" id="CAL5079928.1"/>
    </source>
</evidence>
<keyword evidence="1" id="KW-0472">Membrane</keyword>
<dbReference type="Proteomes" id="UP001497457">
    <property type="component" value="Chromosome 8b"/>
</dbReference>
<proteinExistence type="predicted"/>
<organism evidence="3 4">
    <name type="scientific">Urochloa decumbens</name>
    <dbReference type="NCBI Taxonomy" id="240449"/>
    <lineage>
        <taxon>Eukaryota</taxon>
        <taxon>Viridiplantae</taxon>
        <taxon>Streptophyta</taxon>
        <taxon>Embryophyta</taxon>
        <taxon>Tracheophyta</taxon>
        <taxon>Spermatophyta</taxon>
        <taxon>Magnoliopsida</taxon>
        <taxon>Liliopsida</taxon>
        <taxon>Poales</taxon>
        <taxon>Poaceae</taxon>
        <taxon>PACMAD clade</taxon>
        <taxon>Panicoideae</taxon>
        <taxon>Panicodae</taxon>
        <taxon>Paniceae</taxon>
        <taxon>Melinidinae</taxon>
        <taxon>Urochloa</taxon>
    </lineage>
</organism>
<evidence type="ECO:0000313" key="3">
    <source>
        <dbReference type="EMBL" id="CAL5090032.1"/>
    </source>
</evidence>
<feature type="transmembrane region" description="Helical" evidence="1">
    <location>
        <begin position="114"/>
        <end position="135"/>
    </location>
</feature>
<accession>A0ABC9G959</accession>
<reference evidence="4" key="1">
    <citation type="submission" date="2024-06" db="EMBL/GenBank/DDBJ databases">
        <authorList>
            <person name="Ryan C."/>
        </authorList>
    </citation>
    <scope>NUCLEOTIDE SEQUENCE [LARGE SCALE GENOMIC DNA]</scope>
</reference>
<evidence type="ECO:0000256" key="1">
    <source>
        <dbReference type="SAM" id="Phobius"/>
    </source>
</evidence>
<keyword evidence="4" id="KW-1185">Reference proteome</keyword>
<dbReference type="EMBL" id="OZ075117">
    <property type="protein sequence ID" value="CAL5079928.1"/>
    <property type="molecule type" value="Genomic_DNA"/>
</dbReference>
<name>A0ABC9G959_9POAL</name>
<keyword evidence="1" id="KW-1133">Transmembrane helix</keyword>
<evidence type="ECO:0000313" key="4">
    <source>
        <dbReference type="Proteomes" id="UP001497457"/>
    </source>
</evidence>
<dbReference type="EMBL" id="OZ075118">
    <property type="protein sequence ID" value="CAL5090032.1"/>
    <property type="molecule type" value="Genomic_DNA"/>
</dbReference>
<sequence length="146" mass="16162">MASRFLLHLRAGASAAARSARTRHLPAGGTWAPAMAPTTGALADTRSFAGRIPTLQGVRQYGTPSNYSITELNRAMRKVERRLDALEGKVDIGHKPLVQQVLKNHEKDREFHRFANAVMVIGFGITGSVIMYYRFPWMSAEPRPSV</sequence>
<keyword evidence="1" id="KW-0812">Transmembrane</keyword>
<gene>
    <name evidence="2" type="ORF">URODEC1_LOCUS107858</name>
    <name evidence="3" type="ORF">URODEC1_LOCUS113670</name>
</gene>
<dbReference type="AlphaFoldDB" id="A0ABC9G959"/>
<reference evidence="3 4" key="2">
    <citation type="submission" date="2024-10" db="EMBL/GenBank/DDBJ databases">
        <authorList>
            <person name="Ryan C."/>
        </authorList>
    </citation>
    <scope>NUCLEOTIDE SEQUENCE [LARGE SCALE GENOMIC DNA]</scope>
</reference>
<dbReference type="Proteomes" id="UP001497457">
    <property type="component" value="Chromosome 7b"/>
</dbReference>